<feature type="compositionally biased region" description="Polar residues" evidence="1">
    <location>
        <begin position="416"/>
        <end position="429"/>
    </location>
</feature>
<feature type="compositionally biased region" description="Polar residues" evidence="1">
    <location>
        <begin position="114"/>
        <end position="125"/>
    </location>
</feature>
<feature type="compositionally biased region" description="Polar residues" evidence="1">
    <location>
        <begin position="133"/>
        <end position="143"/>
    </location>
</feature>
<evidence type="ECO:0000256" key="1">
    <source>
        <dbReference type="SAM" id="MobiDB-lite"/>
    </source>
</evidence>
<feature type="region of interest" description="Disordered" evidence="1">
    <location>
        <begin position="114"/>
        <end position="181"/>
    </location>
</feature>
<feature type="region of interest" description="Disordered" evidence="1">
    <location>
        <begin position="239"/>
        <end position="258"/>
    </location>
</feature>
<dbReference type="InterPro" id="IPR009060">
    <property type="entry name" value="UBA-like_sf"/>
</dbReference>
<feature type="region of interest" description="Disordered" evidence="1">
    <location>
        <begin position="414"/>
        <end position="467"/>
    </location>
</feature>
<feature type="compositionally biased region" description="Low complexity" evidence="1">
    <location>
        <begin position="538"/>
        <end position="569"/>
    </location>
</feature>
<dbReference type="WBParaSite" id="PSAMB.scaffold6426size9517.g28496.t1">
    <property type="protein sequence ID" value="PSAMB.scaffold6426size9517.g28496.t1"/>
    <property type="gene ID" value="PSAMB.scaffold6426size9517.g28496"/>
</dbReference>
<feature type="region of interest" description="Disordered" evidence="1">
    <location>
        <begin position="331"/>
        <end position="352"/>
    </location>
</feature>
<feature type="region of interest" description="Disordered" evidence="1">
    <location>
        <begin position="660"/>
        <end position="698"/>
    </location>
</feature>
<feature type="compositionally biased region" description="Polar residues" evidence="1">
    <location>
        <begin position="446"/>
        <end position="455"/>
    </location>
</feature>
<proteinExistence type="predicted"/>
<dbReference type="AlphaFoldDB" id="A0A914X858"/>
<organism evidence="2 3">
    <name type="scientific">Plectus sambesii</name>
    <dbReference type="NCBI Taxonomy" id="2011161"/>
    <lineage>
        <taxon>Eukaryota</taxon>
        <taxon>Metazoa</taxon>
        <taxon>Ecdysozoa</taxon>
        <taxon>Nematoda</taxon>
        <taxon>Chromadorea</taxon>
        <taxon>Plectida</taxon>
        <taxon>Plectina</taxon>
        <taxon>Plectoidea</taxon>
        <taxon>Plectidae</taxon>
        <taxon>Plectus</taxon>
    </lineage>
</organism>
<evidence type="ECO:0000313" key="3">
    <source>
        <dbReference type="WBParaSite" id="PSAMB.scaffold6426size9517.g28496.t1"/>
    </source>
</evidence>
<feature type="region of interest" description="Disordered" evidence="1">
    <location>
        <begin position="606"/>
        <end position="625"/>
    </location>
</feature>
<feature type="compositionally biased region" description="Polar residues" evidence="1">
    <location>
        <begin position="16"/>
        <end position="33"/>
    </location>
</feature>
<feature type="compositionally biased region" description="Polar residues" evidence="1">
    <location>
        <begin position="670"/>
        <end position="698"/>
    </location>
</feature>
<feature type="region of interest" description="Disordered" evidence="1">
    <location>
        <begin position="194"/>
        <end position="213"/>
    </location>
</feature>
<sequence length="698" mass="74052">MTSSVVASDRMGGKQEPTQSNQTSKAGQMAATQEQLRLARITQEASKDEDQAIIQKAIRKVIEATRCSQSAAEIALYDADNDVGTAIMAVLDQPPVRSPVSQNNAIVTSLLNQQPTSETFRSTVAPSPPRNPGNATSWTQQLKNDLGIGRAPVSSVPSQAGASRQTVEFVSDDGRDDSSALPEYQFGFHVEAPSVTPQQQQQQQSHDYSSTSASVDAVLFPTRTSKSDAVLDSVRGPANFSQTSTAVNGSMSKDNSKNTAASIQSSYGSMQMPSVTAVATAPKAMSMGQSTASIQPTLAYADTTTISYPDASRGVYAMNNQQFATSQAVTSTYSQSSNKNSTTTTSKAPLANPMFNTNVQQMYNPTFPYMNLYSPVTTVRPDDPQQQFAAAALLQQYPFMPQMDLSSMLPPVVASGAQQQSRNDQSNNYADVLGDYNKTYNAGRGDTQTSVSSNVAPPPGFSGPPSNVAAAAAAQAAFGIPQGNFTSLFQNPMLPPTYHHQMPLSFMLPNMAGNGQNPVNLQQKLTQPQMFTQSTFDDQNQANQQQQDYGRSAQSGPIQSFSQQQQQQGNKGGSAGYANAGNDSKSVYGGGSHGQLSKGTFERSNYTTTATATPPPNQMSGLNQYAPPVAFNPNAHMTGFAANAGYGSAQLQQLSPMAMPGAHMHDARASGQQSGVKHGGTMQQSKYAGQTGSYGTWA</sequence>
<name>A0A914X858_9BILA</name>
<feature type="compositionally biased region" description="Low complexity" evidence="1">
    <location>
        <begin position="331"/>
        <end position="347"/>
    </location>
</feature>
<feature type="region of interest" description="Disordered" evidence="1">
    <location>
        <begin position="1"/>
        <end position="33"/>
    </location>
</feature>
<dbReference type="SUPFAM" id="SSF46934">
    <property type="entry name" value="UBA-like"/>
    <property type="match status" value="1"/>
</dbReference>
<protein>
    <submittedName>
        <fullName evidence="3">Uncharacterized protein</fullName>
    </submittedName>
</protein>
<reference evidence="3" key="1">
    <citation type="submission" date="2022-11" db="UniProtKB">
        <authorList>
            <consortium name="WormBaseParasite"/>
        </authorList>
    </citation>
    <scope>IDENTIFICATION</scope>
</reference>
<evidence type="ECO:0000313" key="2">
    <source>
        <dbReference type="Proteomes" id="UP000887566"/>
    </source>
</evidence>
<feature type="region of interest" description="Disordered" evidence="1">
    <location>
        <begin position="538"/>
        <end position="599"/>
    </location>
</feature>
<dbReference type="Proteomes" id="UP000887566">
    <property type="component" value="Unplaced"/>
</dbReference>
<dbReference type="Gene3D" id="1.10.8.10">
    <property type="entry name" value="DNA helicase RuvA subunit, C-terminal domain"/>
    <property type="match status" value="1"/>
</dbReference>
<accession>A0A914X858</accession>
<keyword evidence="2" id="KW-1185">Reference proteome</keyword>
<feature type="compositionally biased region" description="Polar residues" evidence="1">
    <location>
        <begin position="155"/>
        <end position="168"/>
    </location>
</feature>